<gene>
    <name evidence="1" type="ORF">HYN49_02870</name>
</gene>
<dbReference type="KEGG" id="fpal:HYN49_02870"/>
<dbReference type="AlphaFoldDB" id="A0A2S1SEV2"/>
<evidence type="ECO:0000313" key="2">
    <source>
        <dbReference type="Proteomes" id="UP000244937"/>
    </source>
</evidence>
<name>A0A2S1SEV2_9FLAO</name>
<accession>A0A2S1SEV2</accession>
<organism evidence="1 2">
    <name type="scientific">Flavobacterium pallidum</name>
    <dbReference type="NCBI Taxonomy" id="2172098"/>
    <lineage>
        <taxon>Bacteria</taxon>
        <taxon>Pseudomonadati</taxon>
        <taxon>Bacteroidota</taxon>
        <taxon>Flavobacteriia</taxon>
        <taxon>Flavobacteriales</taxon>
        <taxon>Flavobacteriaceae</taxon>
        <taxon>Flavobacterium</taxon>
    </lineage>
</organism>
<proteinExistence type="predicted"/>
<sequence>MHQYSNGKSNLIFMPMIHIGKPTFYADVKKKVDSLRQDGYIILYEGLALDYINNDSLKIDKYLRKFKKITGVYVSPYTNKKNKTTGVPKIKGIVTQTNENTGIDTDKDIRADFDLINLIDLFEKEKGEITLNDCDLKADLNSKYKCSRIDQAKNNYLMVVLRNRLILQKINEANSKKTLLIYGAGHQYGVEKLLKEQDSTWKYVYTSDRKPSK</sequence>
<dbReference type="EMBL" id="CP029187">
    <property type="protein sequence ID" value="AWI24921.1"/>
    <property type="molecule type" value="Genomic_DNA"/>
</dbReference>
<keyword evidence="2" id="KW-1185">Reference proteome</keyword>
<evidence type="ECO:0008006" key="3">
    <source>
        <dbReference type="Google" id="ProtNLM"/>
    </source>
</evidence>
<reference evidence="1 2" key="1">
    <citation type="submission" date="2018-05" db="EMBL/GenBank/DDBJ databases">
        <title>Genome sequencing of Flavobacterium sp. HYN0049.</title>
        <authorList>
            <person name="Yi H."/>
            <person name="Baek C."/>
        </authorList>
    </citation>
    <scope>NUCLEOTIDE SEQUENCE [LARGE SCALE GENOMIC DNA]</scope>
    <source>
        <strain evidence="1 2">HYN0049</strain>
    </source>
</reference>
<protein>
    <recommendedName>
        <fullName evidence="3">TraB/GumN family protein</fullName>
    </recommendedName>
</protein>
<evidence type="ECO:0000313" key="1">
    <source>
        <dbReference type="EMBL" id="AWI24921.1"/>
    </source>
</evidence>
<dbReference type="Proteomes" id="UP000244937">
    <property type="component" value="Chromosome"/>
</dbReference>